<accession>A0A8S3S4M1</accession>
<sequence length="313" mass="36409">MSQWRAMRKIKESLPKTPTKRAAVISAYIKDQKSPTINILRNMKFITTPEDKIVDSTNSNIIKNIQEIISTTKKQRSKTATTVMDIITTSVSSENISKKHVSRKLGLNNKRLSRGRQHRASVLQLDNASWSFTKRKTRSDALNDINKKLVYDFWISPGMSRPTGNKNDIKRMRTGPKQFVSHAVYVLEKTQTEVYFDFKETNPTIKNCQRTFEKLKPFFVQSIRPKDKQTCCCRYHIEIRGIFKTCMDFRRKVLKNNPALQGEFKIYENINELVNETICKTSENVDKLKCLQRNCDNCGVHNFKLTEEEKNDI</sequence>
<dbReference type="Proteomes" id="UP000683360">
    <property type="component" value="Unassembled WGS sequence"/>
</dbReference>
<organism evidence="1 2">
    <name type="scientific">Mytilus edulis</name>
    <name type="common">Blue mussel</name>
    <dbReference type="NCBI Taxonomy" id="6550"/>
    <lineage>
        <taxon>Eukaryota</taxon>
        <taxon>Metazoa</taxon>
        <taxon>Spiralia</taxon>
        <taxon>Lophotrochozoa</taxon>
        <taxon>Mollusca</taxon>
        <taxon>Bivalvia</taxon>
        <taxon>Autobranchia</taxon>
        <taxon>Pteriomorphia</taxon>
        <taxon>Mytilida</taxon>
        <taxon>Mytiloidea</taxon>
        <taxon>Mytilidae</taxon>
        <taxon>Mytilinae</taxon>
        <taxon>Mytilus</taxon>
    </lineage>
</organism>
<keyword evidence="2" id="KW-1185">Reference proteome</keyword>
<evidence type="ECO:0000313" key="1">
    <source>
        <dbReference type="EMBL" id="CAG2214122.1"/>
    </source>
</evidence>
<dbReference type="AlphaFoldDB" id="A0A8S3S4M1"/>
<reference evidence="1" key="1">
    <citation type="submission" date="2021-03" db="EMBL/GenBank/DDBJ databases">
        <authorList>
            <person name="Bekaert M."/>
        </authorList>
    </citation>
    <scope>NUCLEOTIDE SEQUENCE</scope>
</reference>
<dbReference type="PANTHER" id="PTHR46601">
    <property type="entry name" value="ULP_PROTEASE DOMAIN-CONTAINING PROTEIN"/>
    <property type="match status" value="1"/>
</dbReference>
<protein>
    <submittedName>
        <fullName evidence="1">Uncharacterized protein</fullName>
    </submittedName>
</protein>
<name>A0A8S3S4M1_MYTED</name>
<proteinExistence type="predicted"/>
<gene>
    <name evidence="1" type="ORF">MEDL_28011</name>
</gene>
<dbReference type="EMBL" id="CAJPWZ010001401">
    <property type="protein sequence ID" value="CAG2214122.1"/>
    <property type="molecule type" value="Genomic_DNA"/>
</dbReference>
<dbReference type="PANTHER" id="PTHR46601:SF1">
    <property type="entry name" value="ADF-H DOMAIN-CONTAINING PROTEIN"/>
    <property type="match status" value="1"/>
</dbReference>
<comment type="caution">
    <text evidence="1">The sequence shown here is derived from an EMBL/GenBank/DDBJ whole genome shotgun (WGS) entry which is preliminary data.</text>
</comment>
<evidence type="ECO:0000313" key="2">
    <source>
        <dbReference type="Proteomes" id="UP000683360"/>
    </source>
</evidence>
<dbReference type="OrthoDB" id="5983328at2759"/>